<accession>A0A660L115</accession>
<feature type="domain" description="FHA" evidence="2">
    <location>
        <begin position="86"/>
        <end position="135"/>
    </location>
</feature>
<keyword evidence="4" id="KW-1185">Reference proteome</keyword>
<evidence type="ECO:0000313" key="3">
    <source>
        <dbReference type="EMBL" id="RKQ87637.1"/>
    </source>
</evidence>
<dbReference type="OrthoDB" id="9815925at2"/>
<dbReference type="AlphaFoldDB" id="A0A660L115"/>
<evidence type="ECO:0000259" key="2">
    <source>
        <dbReference type="PROSITE" id="PS50006"/>
    </source>
</evidence>
<keyword evidence="1" id="KW-0597">Phosphoprotein</keyword>
<proteinExistence type="predicted"/>
<dbReference type="Gene3D" id="2.60.200.20">
    <property type="match status" value="1"/>
</dbReference>
<dbReference type="Pfam" id="PF13240">
    <property type="entry name" value="Zn_Ribbon_1"/>
    <property type="match status" value="1"/>
</dbReference>
<protein>
    <submittedName>
        <fullName evidence="3">Type III secretion system (T3SS) inner membrane Yop/YscD-like protein</fullName>
    </submittedName>
</protein>
<dbReference type="InterPro" id="IPR050923">
    <property type="entry name" value="Cell_Proc_Reg/RNA_Proc"/>
</dbReference>
<dbReference type="Proteomes" id="UP000278962">
    <property type="component" value="Unassembled WGS sequence"/>
</dbReference>
<name>A0A660L115_9ACTN</name>
<comment type="caution">
    <text evidence="3">The sequence shown here is derived from an EMBL/GenBank/DDBJ whole genome shotgun (WGS) entry which is preliminary data.</text>
</comment>
<sequence length="158" mass="17184">MARHCPECGFVVTEGANYCPRCGAYVGTREETRDKDATTATYMIDDKTGELKPVDVGDVAAATGALVIRSGGGRVGQSFPLEGDRLVIGRSPDAAIFLDDVTVSRDHAVLVRRSGAWFLDDSGSLNGTYVNRRRIESHKLEDGDELQVGKYKLTYLAR</sequence>
<evidence type="ECO:0000256" key="1">
    <source>
        <dbReference type="ARBA" id="ARBA00022553"/>
    </source>
</evidence>
<dbReference type="Pfam" id="PF00498">
    <property type="entry name" value="FHA"/>
    <property type="match status" value="1"/>
</dbReference>
<reference evidence="3 4" key="1">
    <citation type="submission" date="2018-10" db="EMBL/GenBank/DDBJ databases">
        <title>Genomic Encyclopedia of Archaeal and Bacterial Type Strains, Phase II (KMG-II): from individual species to whole genera.</title>
        <authorList>
            <person name="Goeker M."/>
        </authorList>
    </citation>
    <scope>NUCLEOTIDE SEQUENCE [LARGE SCALE GENOMIC DNA]</scope>
    <source>
        <strain evidence="3 4">DSM 14954</strain>
    </source>
</reference>
<dbReference type="InterPro" id="IPR000253">
    <property type="entry name" value="FHA_dom"/>
</dbReference>
<organism evidence="3 4">
    <name type="scientific">Solirubrobacter pauli</name>
    <dbReference type="NCBI Taxonomy" id="166793"/>
    <lineage>
        <taxon>Bacteria</taxon>
        <taxon>Bacillati</taxon>
        <taxon>Actinomycetota</taxon>
        <taxon>Thermoleophilia</taxon>
        <taxon>Solirubrobacterales</taxon>
        <taxon>Solirubrobacteraceae</taxon>
        <taxon>Solirubrobacter</taxon>
    </lineage>
</organism>
<dbReference type="PANTHER" id="PTHR23308">
    <property type="entry name" value="NUCLEAR INHIBITOR OF PROTEIN PHOSPHATASE-1"/>
    <property type="match status" value="1"/>
</dbReference>
<dbReference type="InterPro" id="IPR008984">
    <property type="entry name" value="SMAD_FHA_dom_sf"/>
</dbReference>
<evidence type="ECO:0000313" key="4">
    <source>
        <dbReference type="Proteomes" id="UP000278962"/>
    </source>
</evidence>
<dbReference type="SMART" id="SM00240">
    <property type="entry name" value="FHA"/>
    <property type="match status" value="1"/>
</dbReference>
<dbReference type="EMBL" id="RBIL01000002">
    <property type="protein sequence ID" value="RKQ87637.1"/>
    <property type="molecule type" value="Genomic_DNA"/>
</dbReference>
<dbReference type="InterPro" id="IPR026870">
    <property type="entry name" value="Zinc_ribbon_dom"/>
</dbReference>
<gene>
    <name evidence="3" type="ORF">C8N24_5662</name>
</gene>
<dbReference type="SUPFAM" id="SSF49879">
    <property type="entry name" value="SMAD/FHA domain"/>
    <property type="match status" value="1"/>
</dbReference>
<dbReference type="PROSITE" id="PS50006">
    <property type="entry name" value="FHA_DOMAIN"/>
    <property type="match status" value="1"/>
</dbReference>